<sequence>MAQSTNHQPRSLTHDDASAAWDDAYSYKAEIERREQARRELPIPTITITAMLIWSAFWFCVLYLAGWAQS</sequence>
<proteinExistence type="predicted"/>
<gene>
    <name evidence="2" type="ORF">FIL70_07390</name>
</gene>
<evidence type="ECO:0000313" key="3">
    <source>
        <dbReference type="Proteomes" id="UP000311469"/>
    </source>
</evidence>
<organism evidence="2 3">
    <name type="scientific">Sphingobium fuliginis ATCC 27551</name>
    <dbReference type="NCBI Taxonomy" id="1208342"/>
    <lineage>
        <taxon>Bacteria</taxon>
        <taxon>Pseudomonadati</taxon>
        <taxon>Pseudomonadota</taxon>
        <taxon>Alphaproteobacteria</taxon>
        <taxon>Sphingomonadales</taxon>
        <taxon>Sphingomonadaceae</taxon>
        <taxon>Sphingobium</taxon>
    </lineage>
</organism>
<dbReference type="AlphaFoldDB" id="A0A5B8CGG2"/>
<dbReference type="Proteomes" id="UP000311469">
    <property type="component" value="Chromosome cSF1"/>
</dbReference>
<protein>
    <submittedName>
        <fullName evidence="2">Uncharacterized protein</fullName>
    </submittedName>
</protein>
<keyword evidence="1" id="KW-1133">Transmembrane helix</keyword>
<feature type="transmembrane region" description="Helical" evidence="1">
    <location>
        <begin position="43"/>
        <end position="65"/>
    </location>
</feature>
<dbReference type="RefSeq" id="WP_140041911.1">
    <property type="nucleotide sequence ID" value="NZ_CP041016.1"/>
</dbReference>
<dbReference type="KEGG" id="sufl:FIL70_07390"/>
<name>A0A5B8CGG2_SPHSA</name>
<accession>A0A5B8CGG2</accession>
<dbReference type="EMBL" id="CP041016">
    <property type="protein sequence ID" value="QDC37070.1"/>
    <property type="molecule type" value="Genomic_DNA"/>
</dbReference>
<evidence type="ECO:0000313" key="2">
    <source>
        <dbReference type="EMBL" id="QDC37070.1"/>
    </source>
</evidence>
<evidence type="ECO:0000256" key="1">
    <source>
        <dbReference type="SAM" id="Phobius"/>
    </source>
</evidence>
<reference evidence="2 3" key="1">
    <citation type="submission" date="2019-06" db="EMBL/GenBank/DDBJ databases">
        <title>Genome organization and adaptive potential of archetypical organophosphate degarding Sphingobium fuliginis ATCC 27551.</title>
        <authorList>
            <person name="Sarwar A."/>
            <person name="Parthasarathy S."/>
            <person name="Singh C."/>
            <person name="Siddavattam D."/>
        </authorList>
    </citation>
    <scope>NUCLEOTIDE SEQUENCE [LARGE SCALE GENOMIC DNA]</scope>
    <source>
        <strain evidence="2 3">ATCC 27551</strain>
    </source>
</reference>
<keyword evidence="1" id="KW-0472">Membrane</keyword>
<keyword evidence="1" id="KW-0812">Transmembrane</keyword>